<feature type="transmembrane region" description="Helical" evidence="6">
    <location>
        <begin position="44"/>
        <end position="74"/>
    </location>
</feature>
<evidence type="ECO:0000313" key="11">
    <source>
        <dbReference type="WBParaSite" id="DME_0000567301-mRNA-1"/>
    </source>
</evidence>
<dbReference type="AlphaFoldDB" id="A0A0N4UE84"/>
<feature type="transmembrane region" description="Helical" evidence="6">
    <location>
        <begin position="126"/>
        <end position="142"/>
    </location>
</feature>
<dbReference type="PANTHER" id="PTHR10283">
    <property type="entry name" value="SOLUTE CARRIER FAMILY 13 MEMBER"/>
    <property type="match status" value="1"/>
</dbReference>
<dbReference type="Pfam" id="PF03600">
    <property type="entry name" value="CitMHS"/>
    <property type="match status" value="2"/>
</dbReference>
<feature type="domain" description="Citrate transporter-like" evidence="7">
    <location>
        <begin position="12"/>
        <end position="306"/>
    </location>
</feature>
<feature type="transmembrane region" description="Helical" evidence="6">
    <location>
        <begin position="185"/>
        <end position="211"/>
    </location>
</feature>
<keyword evidence="10" id="KW-1185">Reference proteome</keyword>
<dbReference type="OrthoDB" id="6493944at2759"/>
<dbReference type="PANTHER" id="PTHR10283:SF82">
    <property type="entry name" value="SOLUTE CARRIER FAMILY 13 MEMBER 2"/>
    <property type="match status" value="1"/>
</dbReference>
<dbReference type="InterPro" id="IPR004680">
    <property type="entry name" value="Cit_transptr-like_dom"/>
</dbReference>
<dbReference type="GO" id="GO:0015137">
    <property type="term" value="F:citrate transmembrane transporter activity"/>
    <property type="evidence" value="ECO:0007669"/>
    <property type="project" value="TreeGrafter"/>
</dbReference>
<organism evidence="9 11">
    <name type="scientific">Dracunculus medinensis</name>
    <name type="common">Guinea worm</name>
    <dbReference type="NCBI Taxonomy" id="318479"/>
    <lineage>
        <taxon>Eukaryota</taxon>
        <taxon>Metazoa</taxon>
        <taxon>Ecdysozoa</taxon>
        <taxon>Nematoda</taxon>
        <taxon>Chromadorea</taxon>
        <taxon>Rhabditida</taxon>
        <taxon>Spirurina</taxon>
        <taxon>Dracunculoidea</taxon>
        <taxon>Dracunculidae</taxon>
        <taxon>Dracunculus</taxon>
    </lineage>
</organism>
<evidence type="ECO:0000256" key="2">
    <source>
        <dbReference type="ARBA" id="ARBA00022448"/>
    </source>
</evidence>
<evidence type="ECO:0000313" key="9">
    <source>
        <dbReference type="Proteomes" id="UP000038040"/>
    </source>
</evidence>
<feature type="transmembrane region" description="Helical" evidence="6">
    <location>
        <begin position="267"/>
        <end position="283"/>
    </location>
</feature>
<accession>A0A0N4UE84</accession>
<protein>
    <submittedName>
        <fullName evidence="11">Solute carrier family 13 member 5</fullName>
    </submittedName>
</protein>
<dbReference type="GO" id="GO:0005886">
    <property type="term" value="C:plasma membrane"/>
    <property type="evidence" value="ECO:0007669"/>
    <property type="project" value="TreeGrafter"/>
</dbReference>
<reference evidence="11" key="1">
    <citation type="submission" date="2017-02" db="UniProtKB">
        <authorList>
            <consortium name="WormBaseParasite"/>
        </authorList>
    </citation>
    <scope>IDENTIFICATION</scope>
</reference>
<evidence type="ECO:0000259" key="7">
    <source>
        <dbReference type="Pfam" id="PF03600"/>
    </source>
</evidence>
<feature type="transmembrane region" description="Helical" evidence="6">
    <location>
        <begin position="12"/>
        <end position="38"/>
    </location>
</feature>
<dbReference type="Proteomes" id="UP000038040">
    <property type="component" value="Unplaced"/>
</dbReference>
<evidence type="ECO:0000256" key="3">
    <source>
        <dbReference type="ARBA" id="ARBA00022692"/>
    </source>
</evidence>
<evidence type="ECO:0000256" key="5">
    <source>
        <dbReference type="ARBA" id="ARBA00023136"/>
    </source>
</evidence>
<feature type="transmembrane region" description="Helical" evidence="6">
    <location>
        <begin position="231"/>
        <end position="255"/>
    </location>
</feature>
<feature type="domain" description="Citrate transporter-like" evidence="7">
    <location>
        <begin position="347"/>
        <end position="476"/>
    </location>
</feature>
<dbReference type="EMBL" id="UYYG01000007">
    <property type="protein sequence ID" value="VDN50745.1"/>
    <property type="molecule type" value="Genomic_DNA"/>
</dbReference>
<gene>
    <name evidence="8" type="ORF">DME_LOCUS718</name>
</gene>
<reference evidence="8 10" key="2">
    <citation type="submission" date="2018-11" db="EMBL/GenBank/DDBJ databases">
        <authorList>
            <consortium name="Pathogen Informatics"/>
        </authorList>
    </citation>
    <scope>NUCLEOTIDE SEQUENCE [LARGE SCALE GENOMIC DNA]</scope>
</reference>
<keyword evidence="2" id="KW-0813">Transport</keyword>
<feature type="transmembrane region" description="Helical" evidence="6">
    <location>
        <begin position="454"/>
        <end position="474"/>
    </location>
</feature>
<keyword evidence="4 6" id="KW-1133">Transmembrane helix</keyword>
<sequence>MLAAYIVLLMGLLWMTEVIPLAVTAFLPVIFFPIFGILPAKRVSIFYLTFAFIINSLKDSNFVFVGSIIMAVAVEESRLHERIALRVLTFTGSNPRRRPSKAYIHMLLLGFQLTTASLSLWISNTAATAMIVPIAMAVFKELRIHNEFKLRKIENIPLHWELVKKETIFDFQNIPRREKNIYKTFFNIFHAILLSICYSATIGGTGTLIGTGPNIVLNGFLEKIYSSETPITFATWMLFTIPQIICIQLFCWLWLQYIFIPIKFDERLVLILFSCLVFLWLFREPKVVPGWSSLFSHHCISDGTVAMLMAFLLFIVPSENPLKPPRNGQQYSTLMTWNKMKEKFSWSTIVEKSGLSDVLGSQLGSFTSLPRWLFISASSTLITVITEFSSNIATASIFIPLVNSIAKQNRTNPLFYILPTTMACSFAFILPAATPPNAIVFSSKMVKVVDMVKAGIVMNAFAMAVAVICTYTYASILFDLQSYPDWAEYNHTSSH</sequence>
<evidence type="ECO:0000256" key="1">
    <source>
        <dbReference type="ARBA" id="ARBA00004141"/>
    </source>
</evidence>
<name>A0A0N4UE84_DRAME</name>
<keyword evidence="3 6" id="KW-0812">Transmembrane</keyword>
<dbReference type="GO" id="GO:0015141">
    <property type="term" value="F:succinate transmembrane transporter activity"/>
    <property type="evidence" value="ECO:0007669"/>
    <property type="project" value="TreeGrafter"/>
</dbReference>
<keyword evidence="5 6" id="KW-0472">Membrane</keyword>
<evidence type="ECO:0000313" key="10">
    <source>
        <dbReference type="Proteomes" id="UP000274756"/>
    </source>
</evidence>
<evidence type="ECO:0000313" key="8">
    <source>
        <dbReference type="EMBL" id="VDN50745.1"/>
    </source>
</evidence>
<comment type="subcellular location">
    <subcellularLocation>
        <location evidence="1">Membrane</location>
        <topology evidence="1">Multi-pass membrane protein</topology>
    </subcellularLocation>
</comment>
<feature type="transmembrane region" description="Helical" evidence="6">
    <location>
        <begin position="414"/>
        <end position="433"/>
    </location>
</feature>
<dbReference type="Proteomes" id="UP000274756">
    <property type="component" value="Unassembled WGS sequence"/>
</dbReference>
<dbReference type="STRING" id="318479.A0A0N4UE84"/>
<dbReference type="WBParaSite" id="DME_0000567301-mRNA-1">
    <property type="protein sequence ID" value="DME_0000567301-mRNA-1"/>
    <property type="gene ID" value="DME_0000567301"/>
</dbReference>
<feature type="transmembrane region" description="Helical" evidence="6">
    <location>
        <begin position="295"/>
        <end position="316"/>
    </location>
</feature>
<evidence type="ECO:0000256" key="6">
    <source>
        <dbReference type="SAM" id="Phobius"/>
    </source>
</evidence>
<evidence type="ECO:0000256" key="4">
    <source>
        <dbReference type="ARBA" id="ARBA00022989"/>
    </source>
</evidence>
<proteinExistence type="predicted"/>